<keyword evidence="4" id="KW-1185">Reference proteome</keyword>
<dbReference type="InterPro" id="IPR037252">
    <property type="entry name" value="Mib_Herc2_sf"/>
</dbReference>
<evidence type="ECO:0000313" key="4">
    <source>
        <dbReference type="Proteomes" id="UP000828390"/>
    </source>
</evidence>
<dbReference type="GO" id="GO:0046872">
    <property type="term" value="F:metal ion binding"/>
    <property type="evidence" value="ECO:0007669"/>
    <property type="project" value="InterPro"/>
</dbReference>
<evidence type="ECO:0000256" key="1">
    <source>
        <dbReference type="SAM" id="SignalP"/>
    </source>
</evidence>
<dbReference type="PROSITE" id="PS51416">
    <property type="entry name" value="MIB_HERC2"/>
    <property type="match status" value="1"/>
</dbReference>
<feature type="domain" description="MIB/HERC2" evidence="2">
    <location>
        <begin position="306"/>
        <end position="382"/>
    </location>
</feature>
<proteinExistence type="predicted"/>
<feature type="chain" id="PRO_5038975001" description="MIB/HERC2 domain-containing protein" evidence="1">
    <location>
        <begin position="24"/>
        <end position="383"/>
    </location>
</feature>
<reference evidence="3" key="2">
    <citation type="submission" date="2020-11" db="EMBL/GenBank/DDBJ databases">
        <authorList>
            <person name="McCartney M.A."/>
            <person name="Auch B."/>
            <person name="Kono T."/>
            <person name="Mallez S."/>
            <person name="Becker A."/>
            <person name="Gohl D.M."/>
            <person name="Silverstein K.A.T."/>
            <person name="Koren S."/>
            <person name="Bechman K.B."/>
            <person name="Herman A."/>
            <person name="Abrahante J.E."/>
            <person name="Garbe J."/>
        </authorList>
    </citation>
    <scope>NUCLEOTIDE SEQUENCE</scope>
    <source>
        <strain evidence="3">Duluth1</strain>
        <tissue evidence="3">Whole animal</tissue>
    </source>
</reference>
<accession>A0A9D3YQA5</accession>
<feature type="signal peptide" evidence="1">
    <location>
        <begin position="1"/>
        <end position="23"/>
    </location>
</feature>
<dbReference type="SUPFAM" id="SSF159034">
    <property type="entry name" value="Mib/herc2 domain-like"/>
    <property type="match status" value="1"/>
</dbReference>
<name>A0A9D3YQA5_DREPO</name>
<comment type="caution">
    <text evidence="3">The sequence shown here is derived from an EMBL/GenBank/DDBJ whole genome shotgun (WGS) entry which is preliminary data.</text>
</comment>
<dbReference type="InterPro" id="IPR010606">
    <property type="entry name" value="Mib_Herc2"/>
</dbReference>
<dbReference type="Gene3D" id="2.30.30.40">
    <property type="entry name" value="SH3 Domains"/>
    <property type="match status" value="1"/>
</dbReference>
<dbReference type="Proteomes" id="UP000828390">
    <property type="component" value="Unassembled WGS sequence"/>
</dbReference>
<gene>
    <name evidence="3" type="ORF">DPMN_077952</name>
</gene>
<dbReference type="AlphaFoldDB" id="A0A9D3YQA5"/>
<dbReference type="Pfam" id="PF06701">
    <property type="entry name" value="MIB_HERC2"/>
    <property type="match status" value="1"/>
</dbReference>
<dbReference type="GO" id="GO:0004842">
    <property type="term" value="F:ubiquitin-protein transferase activity"/>
    <property type="evidence" value="ECO:0007669"/>
    <property type="project" value="InterPro"/>
</dbReference>
<dbReference type="GO" id="GO:0016567">
    <property type="term" value="P:protein ubiquitination"/>
    <property type="evidence" value="ECO:0007669"/>
    <property type="project" value="InterPro"/>
</dbReference>
<protein>
    <recommendedName>
        <fullName evidence="2">MIB/HERC2 domain-containing protein</fullName>
    </recommendedName>
</protein>
<dbReference type="OrthoDB" id="6106708at2759"/>
<reference evidence="3" key="1">
    <citation type="journal article" date="2019" name="bioRxiv">
        <title>The Genome of the Zebra Mussel, Dreissena polymorpha: A Resource for Invasive Species Research.</title>
        <authorList>
            <person name="McCartney M.A."/>
            <person name="Auch B."/>
            <person name="Kono T."/>
            <person name="Mallez S."/>
            <person name="Zhang Y."/>
            <person name="Obille A."/>
            <person name="Becker A."/>
            <person name="Abrahante J.E."/>
            <person name="Garbe J."/>
            <person name="Badalamenti J.P."/>
            <person name="Herman A."/>
            <person name="Mangelson H."/>
            <person name="Liachko I."/>
            <person name="Sullivan S."/>
            <person name="Sone E.D."/>
            <person name="Koren S."/>
            <person name="Silverstein K.A.T."/>
            <person name="Beckman K.B."/>
            <person name="Gohl D.M."/>
        </authorList>
    </citation>
    <scope>NUCLEOTIDE SEQUENCE</scope>
    <source>
        <strain evidence="3">Duluth1</strain>
        <tissue evidence="3">Whole animal</tissue>
    </source>
</reference>
<keyword evidence="1" id="KW-0732">Signal</keyword>
<dbReference type="EMBL" id="JAIWYP010000015">
    <property type="protein sequence ID" value="KAH3702924.1"/>
    <property type="molecule type" value="Genomic_DNA"/>
</dbReference>
<sequence length="383" mass="42325">MVGYVLSVSCLVIALMTSRHVTGQANDVAQLNRRLTLIKSSIDRDISDLKLQFVELKMTVEQLIVSNASVGSSIVDPSIDYDYGQRKAGVSQKEITDLKTKLNTHTSRLDRLSATITNIQVESSENKRKVDKLVGEKEDEEKRRELINNLKAELLLQLNADIEAKCGDRVNALQKSFEQTVTVMKKGYRDLKTHVNGISKFDSHAVSRNEVSVLVLDQMNNLSQSVISEQNKLSSRIDKAVANMVRLDVEVNKLDGLFRVIDELKTKTDTCCTGQQPGSQSGVSQTPPPIFGTTIVPNGFRIKAVYGSDLAKHIDIGTRVVRGADWAWGEQDGGGPGTVDSWYGGSRANQQVMVTWDKGTTKRANYRVGAYGKYDLFILAEGQ</sequence>
<evidence type="ECO:0000259" key="2">
    <source>
        <dbReference type="PROSITE" id="PS51416"/>
    </source>
</evidence>
<organism evidence="3 4">
    <name type="scientific">Dreissena polymorpha</name>
    <name type="common">Zebra mussel</name>
    <name type="synonym">Mytilus polymorpha</name>
    <dbReference type="NCBI Taxonomy" id="45954"/>
    <lineage>
        <taxon>Eukaryota</taxon>
        <taxon>Metazoa</taxon>
        <taxon>Spiralia</taxon>
        <taxon>Lophotrochozoa</taxon>
        <taxon>Mollusca</taxon>
        <taxon>Bivalvia</taxon>
        <taxon>Autobranchia</taxon>
        <taxon>Heteroconchia</taxon>
        <taxon>Euheterodonta</taxon>
        <taxon>Imparidentia</taxon>
        <taxon>Neoheterodontei</taxon>
        <taxon>Myida</taxon>
        <taxon>Dreissenoidea</taxon>
        <taxon>Dreissenidae</taxon>
        <taxon>Dreissena</taxon>
    </lineage>
</organism>
<evidence type="ECO:0000313" key="3">
    <source>
        <dbReference type="EMBL" id="KAH3702924.1"/>
    </source>
</evidence>